<sequence>MATDQHRVTGPAKLLRGALAALVATGSAAAAHTLAGHHSPHLVVLILSLAISIPVCVQLSGVALSRRRLAGAILTNQAVLHILFSLFPASRAQPSGLNPGLHHQHSAAPGVPSSPVGADSSHSLSAQTDSTMIAAHLLAAALAYFLLRRGETLLAAILDQLSITPVDLGWQPPQPIPDARRICLTSQTPENDGDLWAGSGPRTLRGPPVDVK</sequence>
<keyword evidence="2" id="KW-0812">Transmembrane</keyword>
<keyword evidence="3" id="KW-0732">Signal</keyword>
<feature type="transmembrane region" description="Helical" evidence="2">
    <location>
        <begin position="130"/>
        <end position="147"/>
    </location>
</feature>
<evidence type="ECO:0000256" key="1">
    <source>
        <dbReference type="SAM" id="MobiDB-lite"/>
    </source>
</evidence>
<name>A0A7X8YD61_9MICC</name>
<feature type="region of interest" description="Disordered" evidence="1">
    <location>
        <begin position="189"/>
        <end position="212"/>
    </location>
</feature>
<dbReference type="EMBL" id="JABAHY010000002">
    <property type="protein sequence ID" value="NLS09115.1"/>
    <property type="molecule type" value="Genomic_DNA"/>
</dbReference>
<evidence type="ECO:0000256" key="2">
    <source>
        <dbReference type="SAM" id="Phobius"/>
    </source>
</evidence>
<feature type="region of interest" description="Disordered" evidence="1">
    <location>
        <begin position="96"/>
        <end position="123"/>
    </location>
</feature>
<accession>A0A7X8YD61</accession>
<evidence type="ECO:0000256" key="3">
    <source>
        <dbReference type="SAM" id="SignalP"/>
    </source>
</evidence>
<keyword evidence="2" id="KW-1133">Transmembrane helix</keyword>
<dbReference type="RefSeq" id="WP_168886612.1">
    <property type="nucleotide sequence ID" value="NZ_JABAHY010000002.1"/>
</dbReference>
<organism evidence="4 5">
    <name type="scientific">Nesterenkonia sedimenti</name>
    <dbReference type="NCBI Taxonomy" id="1463632"/>
    <lineage>
        <taxon>Bacteria</taxon>
        <taxon>Bacillati</taxon>
        <taxon>Actinomycetota</taxon>
        <taxon>Actinomycetes</taxon>
        <taxon>Micrococcales</taxon>
        <taxon>Micrococcaceae</taxon>
        <taxon>Nesterenkonia</taxon>
    </lineage>
</organism>
<evidence type="ECO:0000313" key="5">
    <source>
        <dbReference type="Proteomes" id="UP000523139"/>
    </source>
</evidence>
<dbReference type="Proteomes" id="UP000523139">
    <property type="component" value="Unassembled WGS sequence"/>
</dbReference>
<proteinExistence type="predicted"/>
<gene>
    <name evidence="4" type="ORF">HGQ17_03665</name>
</gene>
<feature type="chain" id="PRO_5031407517" evidence="3">
    <location>
        <begin position="31"/>
        <end position="212"/>
    </location>
</feature>
<keyword evidence="2" id="KW-0472">Membrane</keyword>
<feature type="transmembrane region" description="Helical" evidence="2">
    <location>
        <begin position="40"/>
        <end position="57"/>
    </location>
</feature>
<feature type="signal peptide" evidence="3">
    <location>
        <begin position="1"/>
        <end position="30"/>
    </location>
</feature>
<reference evidence="4 5" key="1">
    <citation type="submission" date="2020-04" db="EMBL/GenBank/DDBJ databases">
        <title>Nesterenkonia sp. nov., isolated from marine sediment.</title>
        <authorList>
            <person name="Zhang G."/>
        </authorList>
    </citation>
    <scope>NUCLEOTIDE SEQUENCE [LARGE SCALE GENOMIC DNA]</scope>
    <source>
        <strain evidence="4 5">MY13</strain>
    </source>
</reference>
<keyword evidence="5" id="KW-1185">Reference proteome</keyword>
<comment type="caution">
    <text evidence="4">The sequence shown here is derived from an EMBL/GenBank/DDBJ whole genome shotgun (WGS) entry which is preliminary data.</text>
</comment>
<evidence type="ECO:0000313" key="4">
    <source>
        <dbReference type="EMBL" id="NLS09115.1"/>
    </source>
</evidence>
<dbReference type="AlphaFoldDB" id="A0A7X8YD61"/>
<protein>
    <submittedName>
        <fullName evidence="4">Uncharacterized protein</fullName>
    </submittedName>
</protein>
<feature type="transmembrane region" description="Helical" evidence="2">
    <location>
        <begin position="69"/>
        <end position="89"/>
    </location>
</feature>